<reference evidence="1 2" key="1">
    <citation type="journal article" date="2021" name="Elife">
        <title>Chloroplast acquisition without the gene transfer in kleptoplastic sea slugs, Plakobranchus ocellatus.</title>
        <authorList>
            <person name="Maeda T."/>
            <person name="Takahashi S."/>
            <person name="Yoshida T."/>
            <person name="Shimamura S."/>
            <person name="Takaki Y."/>
            <person name="Nagai Y."/>
            <person name="Toyoda A."/>
            <person name="Suzuki Y."/>
            <person name="Arimoto A."/>
            <person name="Ishii H."/>
            <person name="Satoh N."/>
            <person name="Nishiyama T."/>
            <person name="Hasebe M."/>
            <person name="Maruyama T."/>
            <person name="Minagawa J."/>
            <person name="Obokata J."/>
            <person name="Shigenobu S."/>
        </authorList>
    </citation>
    <scope>NUCLEOTIDE SEQUENCE [LARGE SCALE GENOMIC DNA]</scope>
</reference>
<sequence>MELSNEPPTELLYRMETELITRLQITFLNRPHMELYCGPEGTLQLSGNRIILRNPNGNGRQTELLMSMQINWTLYRTAKESIRNSSEETLQLAANRTLEQATNGTLHQDTNRLLQRVAKRTLGRP</sequence>
<name>A0AAV4D8J9_9GAST</name>
<dbReference type="AlphaFoldDB" id="A0AAV4D8J9"/>
<accession>A0AAV4D8J9</accession>
<dbReference type="Proteomes" id="UP000735302">
    <property type="component" value="Unassembled WGS sequence"/>
</dbReference>
<evidence type="ECO:0000313" key="2">
    <source>
        <dbReference type="Proteomes" id="UP000735302"/>
    </source>
</evidence>
<dbReference type="EMBL" id="BLXT01007619">
    <property type="protein sequence ID" value="GFO40484.1"/>
    <property type="molecule type" value="Genomic_DNA"/>
</dbReference>
<evidence type="ECO:0000313" key="1">
    <source>
        <dbReference type="EMBL" id="GFO40484.1"/>
    </source>
</evidence>
<proteinExistence type="predicted"/>
<keyword evidence="2" id="KW-1185">Reference proteome</keyword>
<organism evidence="1 2">
    <name type="scientific">Plakobranchus ocellatus</name>
    <dbReference type="NCBI Taxonomy" id="259542"/>
    <lineage>
        <taxon>Eukaryota</taxon>
        <taxon>Metazoa</taxon>
        <taxon>Spiralia</taxon>
        <taxon>Lophotrochozoa</taxon>
        <taxon>Mollusca</taxon>
        <taxon>Gastropoda</taxon>
        <taxon>Heterobranchia</taxon>
        <taxon>Euthyneura</taxon>
        <taxon>Panpulmonata</taxon>
        <taxon>Sacoglossa</taxon>
        <taxon>Placobranchoidea</taxon>
        <taxon>Plakobranchidae</taxon>
        <taxon>Plakobranchus</taxon>
    </lineage>
</organism>
<comment type="caution">
    <text evidence="1">The sequence shown here is derived from an EMBL/GenBank/DDBJ whole genome shotgun (WGS) entry which is preliminary data.</text>
</comment>
<gene>
    <name evidence="1" type="ORF">PoB_006698900</name>
</gene>
<protein>
    <submittedName>
        <fullName evidence="1">Uncharacterized protein</fullName>
    </submittedName>
</protein>